<dbReference type="AlphaFoldDB" id="A0A3S2VKH9"/>
<dbReference type="Gene3D" id="1.10.260.40">
    <property type="entry name" value="lambda repressor-like DNA-binding domains"/>
    <property type="match status" value="1"/>
</dbReference>
<evidence type="ECO:0000259" key="1">
    <source>
        <dbReference type="PROSITE" id="PS50943"/>
    </source>
</evidence>
<dbReference type="OrthoDB" id="9124406at2"/>
<proteinExistence type="predicted"/>
<reference evidence="3" key="1">
    <citation type="submission" date="2019-01" db="EMBL/GenBank/DDBJ databases">
        <title>Gri0909 isolated from a small marine red alga.</title>
        <authorList>
            <person name="Kim J."/>
            <person name="Jeong S.E."/>
            <person name="Jeon C.O."/>
        </authorList>
    </citation>
    <scope>NUCLEOTIDE SEQUENCE [LARGE SCALE GENOMIC DNA]</scope>
    <source>
        <strain evidence="3">Gri0909</strain>
    </source>
</reference>
<dbReference type="PROSITE" id="PS50943">
    <property type="entry name" value="HTH_CROC1"/>
    <property type="match status" value="1"/>
</dbReference>
<dbReference type="SUPFAM" id="SSF47413">
    <property type="entry name" value="lambda repressor-like DNA-binding domains"/>
    <property type="match status" value="1"/>
</dbReference>
<feature type="domain" description="HTH cro/C1-type" evidence="1">
    <location>
        <begin position="8"/>
        <end position="62"/>
    </location>
</feature>
<evidence type="ECO:0000313" key="3">
    <source>
        <dbReference type="Proteomes" id="UP000287447"/>
    </source>
</evidence>
<dbReference type="EMBL" id="SADE01000004">
    <property type="protein sequence ID" value="RVU34012.1"/>
    <property type="molecule type" value="Genomic_DNA"/>
</dbReference>
<dbReference type="RefSeq" id="WP_127768042.1">
    <property type="nucleotide sequence ID" value="NZ_SADE01000004.1"/>
</dbReference>
<gene>
    <name evidence="2" type="ORF">EOI86_23100</name>
</gene>
<dbReference type="InterPro" id="IPR010982">
    <property type="entry name" value="Lambda_DNA-bd_dom_sf"/>
</dbReference>
<comment type="caution">
    <text evidence="2">The sequence shown here is derived from an EMBL/GenBank/DDBJ whole genome shotgun (WGS) entry which is preliminary data.</text>
</comment>
<dbReference type="Proteomes" id="UP000287447">
    <property type="component" value="Unassembled WGS sequence"/>
</dbReference>
<sequence length="126" mass="14169">MNAITNGLSSARNRAGLSKDDVALRLRVTPERVTQWETGEERPCSETLCELSALYQVLPHRLLLEQSDTIEDEKHTPGATSPELADFRRELVAMRDVELLPLDDETIEYCVAALHSRLVGEKSHNK</sequence>
<accession>A0A3S2VKH9</accession>
<dbReference type="InterPro" id="IPR001387">
    <property type="entry name" value="Cro/C1-type_HTH"/>
</dbReference>
<protein>
    <submittedName>
        <fullName evidence="2">XRE family transcriptional regulator</fullName>
    </submittedName>
</protein>
<dbReference type="CDD" id="cd00093">
    <property type="entry name" value="HTH_XRE"/>
    <property type="match status" value="1"/>
</dbReference>
<keyword evidence="3" id="KW-1185">Reference proteome</keyword>
<name>A0A3S2VKH9_9PROT</name>
<dbReference type="GO" id="GO:0003677">
    <property type="term" value="F:DNA binding"/>
    <property type="evidence" value="ECO:0007669"/>
    <property type="project" value="InterPro"/>
</dbReference>
<evidence type="ECO:0000313" key="2">
    <source>
        <dbReference type="EMBL" id="RVU34012.1"/>
    </source>
</evidence>
<dbReference type="Pfam" id="PF01381">
    <property type="entry name" value="HTH_3"/>
    <property type="match status" value="1"/>
</dbReference>
<organism evidence="2 3">
    <name type="scientific">Hwanghaeella grinnelliae</name>
    <dbReference type="NCBI Taxonomy" id="2500179"/>
    <lineage>
        <taxon>Bacteria</taxon>
        <taxon>Pseudomonadati</taxon>
        <taxon>Pseudomonadota</taxon>
        <taxon>Alphaproteobacteria</taxon>
        <taxon>Rhodospirillales</taxon>
        <taxon>Rhodospirillaceae</taxon>
        <taxon>Hwanghaeella</taxon>
    </lineage>
</organism>